<dbReference type="RefSeq" id="WP_307633594.1">
    <property type="nucleotide sequence ID" value="NZ_JAPHEH010000001.1"/>
</dbReference>
<dbReference type="InterPro" id="IPR018488">
    <property type="entry name" value="cNMP-bd_CS"/>
</dbReference>
<keyword evidence="6" id="KW-0418">Kinase</keyword>
<comment type="caution">
    <text evidence="11">The sequence shown here is derived from an EMBL/GenBank/DDBJ whole genome shotgun (WGS) entry which is preliminary data.</text>
</comment>
<organism evidence="11 12">
    <name type="scientific">Thiovibrio frasassiensis</name>
    <dbReference type="NCBI Taxonomy" id="2984131"/>
    <lineage>
        <taxon>Bacteria</taxon>
        <taxon>Pseudomonadati</taxon>
        <taxon>Thermodesulfobacteriota</taxon>
        <taxon>Desulfobulbia</taxon>
        <taxon>Desulfobulbales</taxon>
        <taxon>Thiovibrionaceae</taxon>
        <taxon>Thiovibrio</taxon>
    </lineage>
</organism>
<dbReference type="PANTHER" id="PTHR43065:SF10">
    <property type="entry name" value="PEROXIDE STRESS-ACTIVATED HISTIDINE KINASE MAK3"/>
    <property type="match status" value="1"/>
</dbReference>
<dbReference type="GO" id="GO:0004673">
    <property type="term" value="F:protein histidine kinase activity"/>
    <property type="evidence" value="ECO:0007669"/>
    <property type="project" value="UniProtKB-EC"/>
</dbReference>
<dbReference type="Pfam" id="PF02518">
    <property type="entry name" value="HATPase_c"/>
    <property type="match status" value="1"/>
</dbReference>
<name>A0A9X4MHV3_9BACT</name>
<dbReference type="InterPro" id="IPR003594">
    <property type="entry name" value="HATPase_dom"/>
</dbReference>
<dbReference type="PROSITE" id="PS50109">
    <property type="entry name" value="HIS_KIN"/>
    <property type="match status" value="1"/>
</dbReference>
<feature type="domain" description="Histidine kinase" evidence="10">
    <location>
        <begin position="254"/>
        <end position="356"/>
    </location>
</feature>
<evidence type="ECO:0000256" key="3">
    <source>
        <dbReference type="ARBA" id="ARBA00022553"/>
    </source>
</evidence>
<dbReference type="PANTHER" id="PTHR43065">
    <property type="entry name" value="SENSOR HISTIDINE KINASE"/>
    <property type="match status" value="1"/>
</dbReference>
<keyword evidence="4" id="KW-0808">Transferase</keyword>
<dbReference type="InterPro" id="IPR018490">
    <property type="entry name" value="cNMP-bd_dom_sf"/>
</dbReference>
<dbReference type="InterPro" id="IPR005467">
    <property type="entry name" value="His_kinase_dom"/>
</dbReference>
<dbReference type="PROSITE" id="PS50042">
    <property type="entry name" value="CNMP_BINDING_3"/>
    <property type="match status" value="1"/>
</dbReference>
<protein>
    <recommendedName>
        <fullName evidence="2">histidine kinase</fullName>
        <ecNumber evidence="2">2.7.13.3</ecNumber>
    </recommendedName>
</protein>
<dbReference type="SMART" id="SM00100">
    <property type="entry name" value="cNMP"/>
    <property type="match status" value="1"/>
</dbReference>
<dbReference type="PROSITE" id="PS00889">
    <property type="entry name" value="CNMP_BINDING_2"/>
    <property type="match status" value="1"/>
</dbReference>
<dbReference type="EC" id="2.7.13.3" evidence="2"/>
<reference evidence="11" key="2">
    <citation type="submission" date="2022-10" db="EMBL/GenBank/DDBJ databases">
        <authorList>
            <person name="Aronson H.S."/>
        </authorList>
    </citation>
    <scope>NUCLEOTIDE SEQUENCE</scope>
    <source>
        <strain evidence="11">RS19-109</strain>
    </source>
</reference>
<sequence length="359" mass="39880">MNQTELLHFLSRIDLFCFFSQEELAAFLEKATEIEVAKGTTLFHEGDSGQEMYLVLRGLIKIFRGSRVIDVIKPGDYFGEMAIIESQPRSASVSALEDSLLLQVPFAVFQEYFSRQPKSLVAMMRTLSQRVRRDLAILGHDFEQINIMVHDMKNLLTPFHLLEVLERTVPGLAGNRYLECMVKARGDLLILMENALAQSRRLQIDTPIHVDSLDNLIGDLQESSWTVHPEIGGRGIRVEIVGSLPEFPFSALGLCRVLSNLVVNAAQASEAGGCITLALSRQDDEAVVKVIDQGQGIPEELREEIFQPHFTTKANGNGIGLISCKQIIEETHGGSLRFESIPGQGTTFTIRLPFSARIG</sequence>
<evidence type="ECO:0000313" key="12">
    <source>
        <dbReference type="Proteomes" id="UP001154240"/>
    </source>
</evidence>
<dbReference type="Gene3D" id="3.30.565.10">
    <property type="entry name" value="Histidine kinase-like ATPase, C-terminal domain"/>
    <property type="match status" value="1"/>
</dbReference>
<evidence type="ECO:0000259" key="10">
    <source>
        <dbReference type="PROSITE" id="PS50109"/>
    </source>
</evidence>
<dbReference type="SMART" id="SM00387">
    <property type="entry name" value="HATPase_c"/>
    <property type="match status" value="1"/>
</dbReference>
<reference evidence="11" key="1">
    <citation type="journal article" date="2022" name="bioRxiv">
        <title>Thiovibrio frasassiensisgen. nov., sp. nov., an autotrophic, elemental sulfur disproportionating bacterium isolated from sulfidic karst sediment, and proposal of Thiovibrionaceae fam. nov.</title>
        <authorList>
            <person name="Aronson H."/>
            <person name="Thomas C."/>
            <person name="Bhattacharyya M."/>
            <person name="Eckstein S."/>
            <person name="Jensen S."/>
            <person name="Barco R."/>
            <person name="Macalady J."/>
            <person name="Amend J."/>
        </authorList>
    </citation>
    <scope>NUCLEOTIDE SEQUENCE</scope>
    <source>
        <strain evidence="11">RS19-109</strain>
    </source>
</reference>
<evidence type="ECO:0000256" key="5">
    <source>
        <dbReference type="ARBA" id="ARBA00022741"/>
    </source>
</evidence>
<keyword evidence="3" id="KW-0597">Phosphoprotein</keyword>
<evidence type="ECO:0000256" key="2">
    <source>
        <dbReference type="ARBA" id="ARBA00012438"/>
    </source>
</evidence>
<accession>A0A9X4MHV3</accession>
<comment type="catalytic activity">
    <reaction evidence="1">
        <text>ATP + protein L-histidine = ADP + protein N-phospho-L-histidine.</text>
        <dbReference type="EC" id="2.7.13.3"/>
    </reaction>
</comment>
<gene>
    <name evidence="11" type="ORF">OLX77_10745</name>
</gene>
<proteinExistence type="predicted"/>
<evidence type="ECO:0000259" key="9">
    <source>
        <dbReference type="PROSITE" id="PS50042"/>
    </source>
</evidence>
<dbReference type="CDD" id="cd00038">
    <property type="entry name" value="CAP_ED"/>
    <property type="match status" value="1"/>
</dbReference>
<keyword evidence="5" id="KW-0547">Nucleotide-binding</keyword>
<feature type="domain" description="Cyclic nucleotide-binding" evidence="9">
    <location>
        <begin position="15"/>
        <end position="130"/>
    </location>
</feature>
<evidence type="ECO:0000313" key="11">
    <source>
        <dbReference type="EMBL" id="MDG4476628.1"/>
    </source>
</evidence>
<evidence type="ECO:0000256" key="8">
    <source>
        <dbReference type="ARBA" id="ARBA00023012"/>
    </source>
</evidence>
<dbReference type="SUPFAM" id="SSF51206">
    <property type="entry name" value="cAMP-binding domain-like"/>
    <property type="match status" value="1"/>
</dbReference>
<evidence type="ECO:0000256" key="1">
    <source>
        <dbReference type="ARBA" id="ARBA00000085"/>
    </source>
</evidence>
<dbReference type="Gene3D" id="2.60.120.10">
    <property type="entry name" value="Jelly Rolls"/>
    <property type="match status" value="1"/>
</dbReference>
<dbReference type="AlphaFoldDB" id="A0A9X4MHV3"/>
<evidence type="ECO:0000256" key="7">
    <source>
        <dbReference type="ARBA" id="ARBA00022840"/>
    </source>
</evidence>
<keyword evidence="7 11" id="KW-0067">ATP-binding</keyword>
<dbReference type="PRINTS" id="PR00344">
    <property type="entry name" value="BCTRLSENSOR"/>
</dbReference>
<dbReference type="SUPFAM" id="SSF55874">
    <property type="entry name" value="ATPase domain of HSP90 chaperone/DNA topoisomerase II/histidine kinase"/>
    <property type="match status" value="1"/>
</dbReference>
<dbReference type="GO" id="GO:0000160">
    <property type="term" value="P:phosphorelay signal transduction system"/>
    <property type="evidence" value="ECO:0007669"/>
    <property type="project" value="UniProtKB-KW"/>
</dbReference>
<dbReference type="InterPro" id="IPR000595">
    <property type="entry name" value="cNMP-bd_dom"/>
</dbReference>
<dbReference type="InterPro" id="IPR014710">
    <property type="entry name" value="RmlC-like_jellyroll"/>
</dbReference>
<dbReference type="InterPro" id="IPR036890">
    <property type="entry name" value="HATPase_C_sf"/>
</dbReference>
<dbReference type="GO" id="GO:0005524">
    <property type="term" value="F:ATP binding"/>
    <property type="evidence" value="ECO:0007669"/>
    <property type="project" value="UniProtKB-KW"/>
</dbReference>
<keyword evidence="8" id="KW-0902">Two-component regulatory system</keyword>
<dbReference type="Pfam" id="PF00027">
    <property type="entry name" value="cNMP_binding"/>
    <property type="match status" value="1"/>
</dbReference>
<dbReference type="Proteomes" id="UP001154240">
    <property type="component" value="Unassembled WGS sequence"/>
</dbReference>
<evidence type="ECO:0000256" key="4">
    <source>
        <dbReference type="ARBA" id="ARBA00022679"/>
    </source>
</evidence>
<dbReference type="EMBL" id="JAPHEH010000001">
    <property type="protein sequence ID" value="MDG4476628.1"/>
    <property type="molecule type" value="Genomic_DNA"/>
</dbReference>
<evidence type="ECO:0000256" key="6">
    <source>
        <dbReference type="ARBA" id="ARBA00022777"/>
    </source>
</evidence>
<keyword evidence="12" id="KW-1185">Reference proteome</keyword>
<dbReference type="InterPro" id="IPR004358">
    <property type="entry name" value="Sig_transdc_His_kin-like_C"/>
</dbReference>